<evidence type="ECO:0000256" key="1">
    <source>
        <dbReference type="SAM" id="MobiDB-lite"/>
    </source>
</evidence>
<name>A0ABD6B5L0_9EURY</name>
<dbReference type="AlphaFoldDB" id="A0ABD6B5L0"/>
<protein>
    <submittedName>
        <fullName evidence="2">Uncharacterized protein</fullName>
    </submittedName>
</protein>
<gene>
    <name evidence="2" type="ORF">ACFR9S_02640</name>
</gene>
<sequence>MGTSTTPPVVRDEASRDQGPDLSPVGTDLVIADGEVMTYAEYRRRDADARERTTTVDRRETTLVVER</sequence>
<proteinExistence type="predicted"/>
<reference evidence="2 3" key="1">
    <citation type="journal article" date="2019" name="Int. J. Syst. Evol. Microbiol.">
        <title>The Global Catalogue of Microorganisms (GCM) 10K type strain sequencing project: providing services to taxonomists for standard genome sequencing and annotation.</title>
        <authorList>
            <consortium name="The Broad Institute Genomics Platform"/>
            <consortium name="The Broad Institute Genome Sequencing Center for Infectious Disease"/>
            <person name="Wu L."/>
            <person name="Ma J."/>
        </authorList>
    </citation>
    <scope>NUCLEOTIDE SEQUENCE [LARGE SCALE GENOMIC DNA]</scope>
    <source>
        <strain evidence="2 3">CGMCC 1.12285</strain>
    </source>
</reference>
<evidence type="ECO:0000313" key="3">
    <source>
        <dbReference type="Proteomes" id="UP001597111"/>
    </source>
</evidence>
<organism evidence="2 3">
    <name type="scientific">Halolamina salina</name>
    <dbReference type="NCBI Taxonomy" id="1220023"/>
    <lineage>
        <taxon>Archaea</taxon>
        <taxon>Methanobacteriati</taxon>
        <taxon>Methanobacteriota</taxon>
        <taxon>Stenosarchaea group</taxon>
        <taxon>Halobacteria</taxon>
        <taxon>Halobacteriales</taxon>
        <taxon>Haloferacaceae</taxon>
    </lineage>
</organism>
<evidence type="ECO:0000313" key="2">
    <source>
        <dbReference type="EMBL" id="MFD1525200.1"/>
    </source>
</evidence>
<dbReference type="EMBL" id="JBHUDH010000022">
    <property type="protein sequence ID" value="MFD1525200.1"/>
    <property type="molecule type" value="Genomic_DNA"/>
</dbReference>
<dbReference type="Proteomes" id="UP001597111">
    <property type="component" value="Unassembled WGS sequence"/>
</dbReference>
<feature type="compositionally biased region" description="Basic and acidic residues" evidence="1">
    <location>
        <begin position="10"/>
        <end position="19"/>
    </location>
</feature>
<feature type="region of interest" description="Disordered" evidence="1">
    <location>
        <begin position="1"/>
        <end position="27"/>
    </location>
</feature>
<keyword evidence="3" id="KW-1185">Reference proteome</keyword>
<dbReference type="RefSeq" id="WP_379730852.1">
    <property type="nucleotide sequence ID" value="NZ_JBHSWZ010000028.1"/>
</dbReference>
<comment type="caution">
    <text evidence="2">The sequence shown here is derived from an EMBL/GenBank/DDBJ whole genome shotgun (WGS) entry which is preliminary data.</text>
</comment>
<accession>A0ABD6B5L0</accession>